<evidence type="ECO:0000313" key="1">
    <source>
        <dbReference type="EMBL" id="KAK7967432.1"/>
    </source>
</evidence>
<keyword evidence="2" id="KW-1185">Reference proteome</keyword>
<dbReference type="GeneID" id="92070993"/>
<gene>
    <name evidence="1" type="ORF">PG986_001709</name>
</gene>
<dbReference type="RefSeq" id="XP_066706824.1">
    <property type="nucleotide sequence ID" value="XM_066837931.1"/>
</dbReference>
<name>A0ABR1QXL1_9PEZI</name>
<dbReference type="EMBL" id="JAQQWE010000001">
    <property type="protein sequence ID" value="KAK7967432.1"/>
    <property type="molecule type" value="Genomic_DNA"/>
</dbReference>
<evidence type="ECO:0000313" key="2">
    <source>
        <dbReference type="Proteomes" id="UP001391051"/>
    </source>
</evidence>
<protein>
    <submittedName>
        <fullName evidence="1">Uncharacterized protein</fullName>
    </submittedName>
</protein>
<organism evidence="1 2">
    <name type="scientific">Apiospora aurea</name>
    <dbReference type="NCBI Taxonomy" id="335848"/>
    <lineage>
        <taxon>Eukaryota</taxon>
        <taxon>Fungi</taxon>
        <taxon>Dikarya</taxon>
        <taxon>Ascomycota</taxon>
        <taxon>Pezizomycotina</taxon>
        <taxon>Sordariomycetes</taxon>
        <taxon>Xylariomycetidae</taxon>
        <taxon>Amphisphaeriales</taxon>
        <taxon>Apiosporaceae</taxon>
        <taxon>Apiospora</taxon>
    </lineage>
</organism>
<accession>A0ABR1QXL1</accession>
<reference evidence="1 2" key="1">
    <citation type="submission" date="2023-01" db="EMBL/GenBank/DDBJ databases">
        <title>Analysis of 21 Apiospora genomes using comparative genomics revels a genus with tremendous synthesis potential of carbohydrate active enzymes and secondary metabolites.</title>
        <authorList>
            <person name="Sorensen T."/>
        </authorList>
    </citation>
    <scope>NUCLEOTIDE SEQUENCE [LARGE SCALE GENOMIC DNA]</scope>
    <source>
        <strain evidence="1 2">CBS 24483</strain>
    </source>
</reference>
<comment type="caution">
    <text evidence="1">The sequence shown here is derived from an EMBL/GenBank/DDBJ whole genome shotgun (WGS) entry which is preliminary data.</text>
</comment>
<sequence>MDQLNVSGSMSAIHIKNTPQLGSRDSSQLQLVYDTTYKEGVWLHDAGSVQFPNLTSTDIVTAIDTNAEFPRLGTVSTELYVTNPNMGHTSFRSLAKASTFCFGNASVGSDSVLGYPRSTDLVVQQSMVIGPMSDGSDSKQPPVNIVNGNLELNQLAKVGEDLNITGNRGIVGFSFERLGDVNRLNIMDNPNSTISLNFPRLTSAKFNLD</sequence>
<proteinExistence type="predicted"/>
<dbReference type="Proteomes" id="UP001391051">
    <property type="component" value="Unassembled WGS sequence"/>
</dbReference>